<sequence length="485" mass="52912">MVNDDAWQRISPVRLSWADVDPARHPFDAGGALGVVRAVAPPVPPRPRWTPSGQVGRDDAERWRNAVSHALVDRYGRWACGWCWAGGEGDYDGGPVGSWCCVSDSIAGPEETLALVATSLCEWRGWLEHLAERFDRFLPLPDGDDDPDGLVVAWEIAVARLVTTTVDRTGSDSGWYGHCEQVLGWFLTAAGVAEERRQALINSAIGGRFESWVQPSPLVVRDIAERLAREVTGQPAAALVTLADPAGDWPDTWPQDWPSARGNTVPTVLQPPGRPRYEGRDDDLTAWQAVRARVDWAAVTRPVTGPVRGDRDGIAEHVARRPAGSAQLSAALEQARRDAADGGPLTFSRLEQWQRTVLGVPEAPFRTGPASAKGGRESYYWRDDLPEVFERCLLEATDDTVPLPSRAARVYLDVAFFHPFADGNARAAMLALAYVLARDGVLIDRAAPLLMTVRRAHDLLGAAGLAGLIEMLIDATRTRQRHDAG</sequence>
<feature type="domain" description="Fido" evidence="2">
    <location>
        <begin position="345"/>
        <end position="474"/>
    </location>
</feature>
<dbReference type="PROSITE" id="PS51459">
    <property type="entry name" value="FIDO"/>
    <property type="match status" value="1"/>
</dbReference>
<evidence type="ECO:0000313" key="4">
    <source>
        <dbReference type="Proteomes" id="UP000681340"/>
    </source>
</evidence>
<dbReference type="SUPFAM" id="SSF140931">
    <property type="entry name" value="Fic-like"/>
    <property type="match status" value="1"/>
</dbReference>
<dbReference type="Proteomes" id="UP000681340">
    <property type="component" value="Unassembled WGS sequence"/>
</dbReference>
<evidence type="ECO:0000313" key="3">
    <source>
        <dbReference type="EMBL" id="GIM66763.1"/>
    </source>
</evidence>
<dbReference type="RefSeq" id="WP_212988467.1">
    <property type="nucleotide sequence ID" value="NZ_BAABEA010000019.1"/>
</dbReference>
<feature type="region of interest" description="Disordered" evidence="1">
    <location>
        <begin position="255"/>
        <end position="280"/>
    </location>
</feature>
<protein>
    <recommendedName>
        <fullName evidence="2">Fido domain-containing protein</fullName>
    </recommendedName>
</protein>
<proteinExistence type="predicted"/>
<gene>
    <name evidence="3" type="ORF">Aau02nite_24340</name>
</gene>
<reference evidence="3" key="1">
    <citation type="submission" date="2021-03" db="EMBL/GenBank/DDBJ databases">
        <title>Whole genome shotgun sequence of Actinoplanes auranticolor NBRC 12245.</title>
        <authorList>
            <person name="Komaki H."/>
            <person name="Tamura T."/>
        </authorList>
    </citation>
    <scope>NUCLEOTIDE SEQUENCE</scope>
    <source>
        <strain evidence="3">NBRC 12245</strain>
    </source>
</reference>
<organism evidence="3 4">
    <name type="scientific">Actinoplanes auranticolor</name>
    <dbReference type="NCBI Taxonomy" id="47988"/>
    <lineage>
        <taxon>Bacteria</taxon>
        <taxon>Bacillati</taxon>
        <taxon>Actinomycetota</taxon>
        <taxon>Actinomycetes</taxon>
        <taxon>Micromonosporales</taxon>
        <taxon>Micromonosporaceae</taxon>
        <taxon>Actinoplanes</taxon>
    </lineage>
</organism>
<evidence type="ECO:0000256" key="1">
    <source>
        <dbReference type="SAM" id="MobiDB-lite"/>
    </source>
</evidence>
<dbReference type="Gene3D" id="1.10.3290.10">
    <property type="entry name" value="Fido-like domain"/>
    <property type="match status" value="1"/>
</dbReference>
<keyword evidence="4" id="KW-1185">Reference proteome</keyword>
<dbReference type="InterPro" id="IPR003812">
    <property type="entry name" value="Fido"/>
</dbReference>
<accession>A0A919VRJ9</accession>
<dbReference type="Pfam" id="PF02661">
    <property type="entry name" value="Fic"/>
    <property type="match status" value="1"/>
</dbReference>
<dbReference type="InterPro" id="IPR036597">
    <property type="entry name" value="Fido-like_dom_sf"/>
</dbReference>
<evidence type="ECO:0000259" key="2">
    <source>
        <dbReference type="PROSITE" id="PS51459"/>
    </source>
</evidence>
<name>A0A919VRJ9_9ACTN</name>
<dbReference type="AlphaFoldDB" id="A0A919VRJ9"/>
<comment type="caution">
    <text evidence="3">The sequence shown here is derived from an EMBL/GenBank/DDBJ whole genome shotgun (WGS) entry which is preliminary data.</text>
</comment>
<dbReference type="EMBL" id="BOQL01000021">
    <property type="protein sequence ID" value="GIM66763.1"/>
    <property type="molecule type" value="Genomic_DNA"/>
</dbReference>